<dbReference type="EMBL" id="CAJGYO010000012">
    <property type="protein sequence ID" value="CAD6264048.1"/>
    <property type="molecule type" value="Genomic_DNA"/>
</dbReference>
<dbReference type="InterPro" id="IPR046848">
    <property type="entry name" value="E_motif"/>
</dbReference>
<evidence type="ECO:0000256" key="5">
    <source>
        <dbReference type="ARBA" id="ARBA00022860"/>
    </source>
</evidence>
<reference evidence="13" key="1">
    <citation type="submission" date="2020-10" db="EMBL/GenBank/DDBJ databases">
        <authorList>
            <person name="Han B."/>
            <person name="Lu T."/>
            <person name="Zhao Q."/>
            <person name="Huang X."/>
            <person name="Zhao Y."/>
        </authorList>
    </citation>
    <scope>NUCLEOTIDE SEQUENCE</scope>
</reference>
<evidence type="ECO:0000256" key="1">
    <source>
        <dbReference type="ARBA" id="ARBA00000971"/>
    </source>
</evidence>
<evidence type="ECO:0000256" key="11">
    <source>
        <dbReference type="SAM" id="MobiDB-lite"/>
    </source>
</evidence>
<feature type="domain" description="PPIase FKBP-type" evidence="12">
    <location>
        <begin position="847"/>
        <end position="935"/>
    </location>
</feature>
<dbReference type="Pfam" id="PF01535">
    <property type="entry name" value="PPR"/>
    <property type="match status" value="5"/>
</dbReference>
<dbReference type="Pfam" id="PF00254">
    <property type="entry name" value="FKBP_C"/>
    <property type="match status" value="3"/>
</dbReference>
<dbReference type="GO" id="GO:0003755">
    <property type="term" value="F:peptidyl-prolyl cis-trans isomerase activity"/>
    <property type="evidence" value="ECO:0007669"/>
    <property type="project" value="UniProtKB-KW"/>
</dbReference>
<evidence type="ECO:0000256" key="2">
    <source>
        <dbReference type="ARBA" id="ARBA00013194"/>
    </source>
</evidence>
<sequence length="1362" mass="151885">MLRRAAPSLAFWRQRPQANHAGRNLSARLPLQPLSHISSAVPDRAAQQRTTRVSFPRGRTRDLFDGTRHRDAVSWNAVVSGHARRGNVPDALGTAARMHSSGLPLTEATFASVVGACARGRMFHAGTQAHGQVIKSGCEGFAVIGASLLDFYSSCFDLRATRALFESLHPRNELLWSPMVVALVRFGLLAEALDLLQITPAPRDVFAWTAVISGYAKGTDQCCGKALLLFVKLLADDGVMPNEYTYDSVLRACVRLGALDFGRSVHGCLIRCGFRSEQLVTSALVDLYCTYDALDDALLVYNDLDRPSLITSNTLIAGLISIGRAEDAKIVFSQMPEQDSGSYNLMIKAYAMEGKLEHCRRMFEKMPRRNMVSLNSMMSVLLQNGRLEEGLKLFKQIKDERDTITWNSMISGYIQNDKPSEALKLFVVMCRLSIGCSPSTFSALLHACATIGTLEQGRMVHAHLCKTSFDSNGHVGTALADMYFKCGCVIDARSAFTYITSPNVASWTSLINGLAQNGHWLEALLQFGRMLKHHVSPNEITFLGLLMASARAGLVNKGMKIFYSMENFGLVPTVQHYTCAVDLLGRTGRTREAEKFIYEMPLPADGIIWGALLTACWYSMDLEMGEKVAQRLFFMGTKHRSAYVAMSNIYAKLGKWEDVVMVRTRLRSLNAKKEPGCSWIEIKDIVHVFLVDDQNHPERDNIYSMLEGLFCVTGRLKTRNDLECTQLIIFAASYIPGLMKAKNTRGVILILLETSKEKVRIGITVSGNIYGLRNLSRLASRDSSRVSGSMGGLEEDEAMEDLDAGVDADEDYFPPTMKVGEEKEIGKEGLKKKLVKEGEGWDRPETGDEVEVRYIGTLLDATKFDSSRDRGTPFKFKLGQGQVIKGWDLGIKTMKKGENAIFTIPPGLAYGETGSPPTIPPNATLQFDVELLSWASVKDICKDGGIFKKILVEGEKWENPKDLDEVFVKYEARLEDGTVVSKSDGVEFAVKDGYFCPALSKAAKTMKKGEKVLLTVKPQYGFGEQGKPASGDEVAVPPNATLHIDLELVSWKTVTLIGDRKRILKKVLKEGEGYERPNDGAVVRVRLIGKLEDGTVFVKKGHDGEEPFELKTDEEQVIEGLDITVVNMKKGEVALVRVPPEHAFGSVETKQDLAVVPPDSTVFYEVELVSFEKEKESWDLKTNTEKIEAAAKKKDEGNVWFKMGKYAKASKRYEKAAKYIEYDSSFSEDEKKQSKALKISCKLNNAACKLKLKEYREAEKLCTKVLELESTNVKALYRRAQAYIKLVDLELAELDVKKALEIDPDNRDVKLVYKTLKERMREYNRRDAKFYGNMFAKWRKLEQLQKVPRKQEPQPMAIDSAA</sequence>
<dbReference type="SUPFAM" id="SSF54534">
    <property type="entry name" value="FKBP-like"/>
    <property type="match status" value="3"/>
</dbReference>
<keyword evidence="7 8" id="KW-0413">Isomerase</keyword>
<evidence type="ECO:0000256" key="6">
    <source>
        <dbReference type="ARBA" id="ARBA00022946"/>
    </source>
</evidence>
<name>A0A811QX74_9POAL</name>
<dbReference type="GO" id="GO:0005516">
    <property type="term" value="F:calmodulin binding"/>
    <property type="evidence" value="ECO:0007669"/>
    <property type="project" value="UniProtKB-KW"/>
</dbReference>
<dbReference type="PANTHER" id="PTHR47926:SF347">
    <property type="entry name" value="PENTATRICOPEPTIDE REPEAT-CONTAINING PROTEIN"/>
    <property type="match status" value="1"/>
</dbReference>
<dbReference type="SMART" id="SM00028">
    <property type="entry name" value="TPR"/>
    <property type="match status" value="3"/>
</dbReference>
<feature type="repeat" description="PPR" evidence="10">
    <location>
        <begin position="339"/>
        <end position="373"/>
    </location>
</feature>
<dbReference type="InterPro" id="IPR001179">
    <property type="entry name" value="PPIase_FKBP_dom"/>
</dbReference>
<dbReference type="NCBIfam" id="TIGR00756">
    <property type="entry name" value="PPR"/>
    <property type="match status" value="4"/>
</dbReference>
<dbReference type="Pfam" id="PF20431">
    <property type="entry name" value="E_motif"/>
    <property type="match status" value="1"/>
</dbReference>
<gene>
    <name evidence="13" type="ORF">NCGR_LOCUS47353</name>
</gene>
<dbReference type="PROSITE" id="PS50005">
    <property type="entry name" value="TPR"/>
    <property type="match status" value="1"/>
</dbReference>
<keyword evidence="14" id="KW-1185">Reference proteome</keyword>
<dbReference type="OrthoDB" id="1248375at2759"/>
<dbReference type="InterPro" id="IPR011990">
    <property type="entry name" value="TPR-like_helical_dom_sf"/>
</dbReference>
<dbReference type="InterPro" id="IPR002885">
    <property type="entry name" value="PPR_rpt"/>
</dbReference>
<dbReference type="PANTHER" id="PTHR47926">
    <property type="entry name" value="PENTATRICOPEPTIDE REPEAT-CONTAINING PROTEIN"/>
    <property type="match status" value="1"/>
</dbReference>
<dbReference type="FunFam" id="3.10.50.40:FF:000017">
    <property type="entry name" value="Peptidylprolyl isomerase"/>
    <property type="match status" value="1"/>
</dbReference>
<evidence type="ECO:0000256" key="3">
    <source>
        <dbReference type="ARBA" id="ARBA00022737"/>
    </source>
</evidence>
<keyword evidence="6" id="KW-0809">Transit peptide</keyword>
<dbReference type="FunFam" id="3.10.50.40:FF:000012">
    <property type="entry name" value="Peptidylprolyl isomerase"/>
    <property type="match status" value="1"/>
</dbReference>
<feature type="repeat" description="PPR" evidence="10">
    <location>
        <begin position="538"/>
        <end position="572"/>
    </location>
</feature>
<comment type="caution">
    <text evidence="13">The sequence shown here is derived from an EMBL/GenBank/DDBJ whole genome shotgun (WGS) entry which is preliminary data.</text>
</comment>
<dbReference type="GO" id="GO:0009451">
    <property type="term" value="P:RNA modification"/>
    <property type="evidence" value="ECO:0007669"/>
    <property type="project" value="InterPro"/>
</dbReference>
<dbReference type="GO" id="GO:0003723">
    <property type="term" value="F:RNA binding"/>
    <property type="evidence" value="ECO:0007669"/>
    <property type="project" value="InterPro"/>
</dbReference>
<dbReference type="Pfam" id="PF13041">
    <property type="entry name" value="PPR_2"/>
    <property type="match status" value="2"/>
</dbReference>
<dbReference type="InterPro" id="IPR046357">
    <property type="entry name" value="PPIase_dom_sf"/>
</dbReference>
<dbReference type="FunFam" id="1.25.40.10:FF:000008">
    <property type="entry name" value="Peptidylprolyl isomerase"/>
    <property type="match status" value="1"/>
</dbReference>
<keyword evidence="4 9" id="KW-0802">TPR repeat</keyword>
<dbReference type="InterPro" id="IPR046960">
    <property type="entry name" value="PPR_At4g14850-like_plant"/>
</dbReference>
<evidence type="ECO:0000256" key="9">
    <source>
        <dbReference type="PROSITE-ProRule" id="PRU00339"/>
    </source>
</evidence>
<feature type="domain" description="PPIase FKBP-type" evidence="12">
    <location>
        <begin position="1080"/>
        <end position="1172"/>
    </location>
</feature>
<feature type="repeat" description="PPR" evidence="10">
    <location>
        <begin position="402"/>
        <end position="436"/>
    </location>
</feature>
<dbReference type="Proteomes" id="UP000604825">
    <property type="component" value="Unassembled WGS sequence"/>
</dbReference>
<dbReference type="FunFam" id="1.25.40.10:FF:001215">
    <property type="entry name" value="Pentatricopeptide repeat-containing protein"/>
    <property type="match status" value="1"/>
</dbReference>
<dbReference type="InterPro" id="IPR019734">
    <property type="entry name" value="TPR_rpt"/>
</dbReference>
<dbReference type="SUPFAM" id="SSF48452">
    <property type="entry name" value="TPR-like"/>
    <property type="match status" value="1"/>
</dbReference>
<keyword evidence="5" id="KW-0112">Calmodulin-binding</keyword>
<feature type="repeat" description="PPR" evidence="10">
    <location>
        <begin position="242"/>
        <end position="276"/>
    </location>
</feature>
<feature type="repeat" description="TPR" evidence="9">
    <location>
        <begin position="1273"/>
        <end position="1306"/>
    </location>
</feature>
<evidence type="ECO:0000259" key="12">
    <source>
        <dbReference type="PROSITE" id="PS50059"/>
    </source>
</evidence>
<feature type="region of interest" description="Disordered" evidence="11">
    <location>
        <begin position="36"/>
        <end position="61"/>
    </location>
</feature>
<evidence type="ECO:0000256" key="10">
    <source>
        <dbReference type="PROSITE-ProRule" id="PRU00708"/>
    </source>
</evidence>
<evidence type="ECO:0000313" key="13">
    <source>
        <dbReference type="EMBL" id="CAD6264048.1"/>
    </source>
</evidence>
<keyword evidence="3" id="KW-0677">Repeat</keyword>
<evidence type="ECO:0000256" key="7">
    <source>
        <dbReference type="ARBA" id="ARBA00023235"/>
    </source>
</evidence>
<comment type="catalytic activity">
    <reaction evidence="1 8">
        <text>[protein]-peptidylproline (omega=180) = [protein]-peptidylproline (omega=0)</text>
        <dbReference type="Rhea" id="RHEA:16237"/>
        <dbReference type="Rhea" id="RHEA-COMP:10747"/>
        <dbReference type="Rhea" id="RHEA-COMP:10748"/>
        <dbReference type="ChEBI" id="CHEBI:83833"/>
        <dbReference type="ChEBI" id="CHEBI:83834"/>
        <dbReference type="EC" id="5.2.1.8"/>
    </reaction>
</comment>
<dbReference type="EC" id="5.2.1.8" evidence="2 8"/>
<dbReference type="PROSITE" id="PS50059">
    <property type="entry name" value="FKBP_PPIASE"/>
    <property type="match status" value="3"/>
</dbReference>
<dbReference type="Gene3D" id="3.10.50.40">
    <property type="match status" value="3"/>
</dbReference>
<dbReference type="FunFam" id="3.10.50.40:FF:000022">
    <property type="entry name" value="Peptidylprolyl isomerase"/>
    <property type="match status" value="1"/>
</dbReference>
<evidence type="ECO:0000313" key="14">
    <source>
        <dbReference type="Proteomes" id="UP000604825"/>
    </source>
</evidence>
<feature type="domain" description="PPIase FKBP-type" evidence="12">
    <location>
        <begin position="963"/>
        <end position="1052"/>
    </location>
</feature>
<organism evidence="13 14">
    <name type="scientific">Miscanthus lutarioriparius</name>
    <dbReference type="NCBI Taxonomy" id="422564"/>
    <lineage>
        <taxon>Eukaryota</taxon>
        <taxon>Viridiplantae</taxon>
        <taxon>Streptophyta</taxon>
        <taxon>Embryophyta</taxon>
        <taxon>Tracheophyta</taxon>
        <taxon>Spermatophyta</taxon>
        <taxon>Magnoliopsida</taxon>
        <taxon>Liliopsida</taxon>
        <taxon>Poales</taxon>
        <taxon>Poaceae</taxon>
        <taxon>PACMAD clade</taxon>
        <taxon>Panicoideae</taxon>
        <taxon>Andropogonodae</taxon>
        <taxon>Andropogoneae</taxon>
        <taxon>Saccharinae</taxon>
        <taxon>Miscanthus</taxon>
    </lineage>
</organism>
<dbReference type="PROSITE" id="PS51375">
    <property type="entry name" value="PPR"/>
    <property type="match status" value="6"/>
</dbReference>
<dbReference type="FunFam" id="1.25.40.10:FF:000090">
    <property type="entry name" value="Pentatricopeptide repeat-containing protein, chloroplastic"/>
    <property type="match status" value="1"/>
</dbReference>
<keyword evidence="8" id="KW-0697">Rotamase</keyword>
<feature type="repeat" description="PPR" evidence="10">
    <location>
        <begin position="71"/>
        <end position="105"/>
    </location>
</feature>
<protein>
    <recommendedName>
        <fullName evidence="2 8">peptidylprolyl isomerase</fullName>
        <ecNumber evidence="2 8">5.2.1.8</ecNumber>
    </recommendedName>
</protein>
<dbReference type="GO" id="GO:0070370">
    <property type="term" value="P:cellular heat acclimation"/>
    <property type="evidence" value="ECO:0007669"/>
    <property type="project" value="UniProtKB-ARBA"/>
</dbReference>
<accession>A0A811QX74</accession>
<proteinExistence type="predicted"/>
<evidence type="ECO:0000256" key="8">
    <source>
        <dbReference type="PROSITE-ProRule" id="PRU00277"/>
    </source>
</evidence>
<dbReference type="Gene3D" id="1.25.40.10">
    <property type="entry name" value="Tetratricopeptide repeat domain"/>
    <property type="match status" value="6"/>
</dbReference>
<evidence type="ECO:0000256" key="4">
    <source>
        <dbReference type="ARBA" id="ARBA00022803"/>
    </source>
</evidence>
<feature type="repeat" description="PPR" evidence="10">
    <location>
        <begin position="503"/>
        <end position="537"/>
    </location>
</feature>